<dbReference type="PROSITE" id="PS51257">
    <property type="entry name" value="PROKAR_LIPOPROTEIN"/>
    <property type="match status" value="1"/>
</dbReference>
<dbReference type="EMBL" id="JBHRYO010000002">
    <property type="protein sequence ID" value="MFC3756909.1"/>
    <property type="molecule type" value="Genomic_DNA"/>
</dbReference>
<dbReference type="Proteomes" id="UP001595735">
    <property type="component" value="Unassembled WGS sequence"/>
</dbReference>
<evidence type="ECO:0000313" key="2">
    <source>
        <dbReference type="Proteomes" id="UP001595735"/>
    </source>
</evidence>
<organism evidence="1 2">
    <name type="scientific">Chryseobacterium tructae</name>
    <dbReference type="NCBI Taxonomy" id="1037380"/>
    <lineage>
        <taxon>Bacteria</taxon>
        <taxon>Pseudomonadati</taxon>
        <taxon>Bacteroidota</taxon>
        <taxon>Flavobacteriia</taxon>
        <taxon>Flavobacteriales</taxon>
        <taxon>Weeksellaceae</taxon>
        <taxon>Chryseobacterium group</taxon>
        <taxon>Chryseobacterium</taxon>
    </lineage>
</organism>
<gene>
    <name evidence="1" type="ORF">ACFONJ_13095</name>
</gene>
<comment type="caution">
    <text evidence="1">The sequence shown here is derived from an EMBL/GenBank/DDBJ whole genome shotgun (WGS) entry which is preliminary data.</text>
</comment>
<proteinExistence type="predicted"/>
<dbReference type="RefSeq" id="WP_378170225.1">
    <property type="nucleotide sequence ID" value="NZ_JBHRYO010000002.1"/>
</dbReference>
<keyword evidence="2" id="KW-1185">Reference proteome</keyword>
<reference evidence="2" key="1">
    <citation type="journal article" date="2019" name="Int. J. Syst. Evol. Microbiol.">
        <title>The Global Catalogue of Microorganisms (GCM) 10K type strain sequencing project: providing services to taxonomists for standard genome sequencing and annotation.</title>
        <authorList>
            <consortium name="The Broad Institute Genomics Platform"/>
            <consortium name="The Broad Institute Genome Sequencing Center for Infectious Disease"/>
            <person name="Wu L."/>
            <person name="Ma J."/>
        </authorList>
    </citation>
    <scope>NUCLEOTIDE SEQUENCE [LARGE SCALE GENOMIC DNA]</scope>
    <source>
        <strain evidence="2">CECT 7798</strain>
    </source>
</reference>
<sequence>MRYILLLIFLSLVSCKKEKLMYKKIETADYLVEGYTYDNYTDKIFPNELIIVDKVSKDTIFHCSTCYSDFHMILQDTLLIYGGSRLDSTIAHGIFLKRIPVPQMYKNNLPYKSKD</sequence>
<accession>A0ABV7XYR7</accession>
<protein>
    <recommendedName>
        <fullName evidence="3">Lipoprotein</fullName>
    </recommendedName>
</protein>
<name>A0ABV7XYR7_9FLAO</name>
<evidence type="ECO:0008006" key="3">
    <source>
        <dbReference type="Google" id="ProtNLM"/>
    </source>
</evidence>
<evidence type="ECO:0000313" key="1">
    <source>
        <dbReference type="EMBL" id="MFC3756909.1"/>
    </source>
</evidence>